<name>A0A7L7KR42_9MOLU</name>
<dbReference type="Gene3D" id="3.40.1210.10">
    <property type="entry name" value="Survival protein SurE-like phosphatase/nucleotidase"/>
    <property type="match status" value="1"/>
</dbReference>
<dbReference type="AlphaFoldDB" id="A0A7L7KR42"/>
<evidence type="ECO:0000256" key="5">
    <source>
        <dbReference type="ARBA" id="ARBA00022801"/>
    </source>
</evidence>
<dbReference type="Proteomes" id="UP000514720">
    <property type="component" value="Chromosome"/>
</dbReference>
<protein>
    <recommendedName>
        <fullName evidence="3">5'-nucleotidase</fullName>
        <ecNumber evidence="3">3.1.3.5</ecNumber>
    </recommendedName>
</protein>
<keyword evidence="5" id="KW-0378">Hydrolase</keyword>
<evidence type="ECO:0000313" key="7">
    <source>
        <dbReference type="EMBL" id="QMS85045.1"/>
    </source>
</evidence>
<dbReference type="Pfam" id="PF01975">
    <property type="entry name" value="SurE"/>
    <property type="match status" value="1"/>
</dbReference>
<feature type="domain" description="Survival protein SurE-like phosphatase/nucleotidase" evidence="6">
    <location>
        <begin position="3"/>
        <end position="171"/>
    </location>
</feature>
<comment type="catalytic activity">
    <reaction evidence="1">
        <text>a ribonucleoside 5'-phosphate + H2O = a ribonucleoside + phosphate</text>
        <dbReference type="Rhea" id="RHEA:12484"/>
        <dbReference type="ChEBI" id="CHEBI:15377"/>
        <dbReference type="ChEBI" id="CHEBI:18254"/>
        <dbReference type="ChEBI" id="CHEBI:43474"/>
        <dbReference type="ChEBI" id="CHEBI:58043"/>
        <dbReference type="EC" id="3.1.3.5"/>
    </reaction>
</comment>
<gene>
    <name evidence="7" type="ORF">G4Z02_04575</name>
</gene>
<dbReference type="KEGG" id="xcl:G4Z02_04575"/>
<dbReference type="GO" id="GO:0008253">
    <property type="term" value="F:5'-nucleotidase activity"/>
    <property type="evidence" value="ECO:0007669"/>
    <property type="project" value="UniProtKB-EC"/>
</dbReference>
<evidence type="ECO:0000256" key="4">
    <source>
        <dbReference type="ARBA" id="ARBA00022723"/>
    </source>
</evidence>
<proteinExistence type="inferred from homology"/>
<keyword evidence="4" id="KW-0479">Metal-binding</keyword>
<accession>A0A7L7KR42</accession>
<evidence type="ECO:0000256" key="2">
    <source>
        <dbReference type="ARBA" id="ARBA00011062"/>
    </source>
</evidence>
<dbReference type="InterPro" id="IPR030048">
    <property type="entry name" value="SurE"/>
</dbReference>
<dbReference type="SUPFAM" id="SSF64167">
    <property type="entry name" value="SurE-like"/>
    <property type="match status" value="1"/>
</dbReference>
<dbReference type="EC" id="3.1.3.5" evidence="3"/>
<evidence type="ECO:0000256" key="3">
    <source>
        <dbReference type="ARBA" id="ARBA00012643"/>
    </source>
</evidence>
<dbReference type="InterPro" id="IPR036523">
    <property type="entry name" value="SurE-like_sf"/>
</dbReference>
<dbReference type="EMBL" id="CP048914">
    <property type="protein sequence ID" value="QMS85045.1"/>
    <property type="molecule type" value="Genomic_DNA"/>
</dbReference>
<evidence type="ECO:0000313" key="8">
    <source>
        <dbReference type="Proteomes" id="UP000514720"/>
    </source>
</evidence>
<sequence length="222" mass="24887">MIILLTNDDGIDSPKLQFTKEILSHYGTVYTIAPKYEQSAKSMSLTIGGFDFEQLDEYTYTILGTPVDCVNFAFAGLKLQPDLVVSGTNNGYNLGIDTRYSGTVGATLQAQYFGWKSLALSSDRKGDTILHQELKPTLDHIFSNGLLSRKYSLNVNFPREKFGRSNGILETTIHYHTFHYNPTIEGTTFKPNRTYIHEGNLPENTDTWAYAKGYTSISKITV</sequence>
<organism evidence="7 8">
    <name type="scientific">Candidatus Xianfuyuplasma coldseepsis</name>
    <dbReference type="NCBI Taxonomy" id="2782163"/>
    <lineage>
        <taxon>Bacteria</taxon>
        <taxon>Bacillati</taxon>
        <taxon>Mycoplasmatota</taxon>
        <taxon>Mollicutes</taxon>
        <taxon>Candidatus Izemoplasmatales</taxon>
        <taxon>Candidatus Izemoplasmataceae</taxon>
        <taxon>Candidatus Xianfuyuplasma</taxon>
    </lineage>
</organism>
<evidence type="ECO:0000256" key="1">
    <source>
        <dbReference type="ARBA" id="ARBA00000815"/>
    </source>
</evidence>
<dbReference type="InterPro" id="IPR002828">
    <property type="entry name" value="SurE-like_Pase/nucleotidase"/>
</dbReference>
<dbReference type="PANTHER" id="PTHR30457">
    <property type="entry name" value="5'-NUCLEOTIDASE SURE"/>
    <property type="match status" value="1"/>
</dbReference>
<evidence type="ECO:0000259" key="6">
    <source>
        <dbReference type="Pfam" id="PF01975"/>
    </source>
</evidence>
<keyword evidence="8" id="KW-1185">Reference proteome</keyword>
<dbReference type="GO" id="GO:0046872">
    <property type="term" value="F:metal ion binding"/>
    <property type="evidence" value="ECO:0007669"/>
    <property type="project" value="UniProtKB-KW"/>
</dbReference>
<dbReference type="RefSeq" id="WP_258878671.1">
    <property type="nucleotide sequence ID" value="NZ_CP048914.1"/>
</dbReference>
<reference evidence="7 8" key="1">
    <citation type="submission" date="2020-02" db="EMBL/GenBank/DDBJ databases">
        <authorList>
            <person name="Zheng R.K."/>
            <person name="Sun C.M."/>
        </authorList>
    </citation>
    <scope>NUCLEOTIDE SEQUENCE [LARGE SCALE GENOMIC DNA]</scope>
    <source>
        <strain evidence="8">zrk13</strain>
    </source>
</reference>
<dbReference type="PANTHER" id="PTHR30457:SF0">
    <property type="entry name" value="PHOSPHATASE, PUTATIVE (AFU_ORTHOLOGUE AFUA_4G01070)-RELATED"/>
    <property type="match status" value="1"/>
</dbReference>
<comment type="similarity">
    <text evidence="2">Belongs to the SurE nucleotidase family.</text>
</comment>